<evidence type="ECO:0000313" key="2">
    <source>
        <dbReference type="Proteomes" id="UP001155820"/>
    </source>
</evidence>
<gene>
    <name evidence="1" type="ORF">FOB26_01860</name>
</gene>
<comment type="caution">
    <text evidence="1">The sequence shown here is derived from an EMBL/GenBank/DDBJ whole genome shotgun (WGS) entry which is preliminary data.</text>
</comment>
<dbReference type="RefSeq" id="WP_035226682.1">
    <property type="nucleotide sequence ID" value="NZ_JABRWL010000001.1"/>
</dbReference>
<sequence length="91" mass="9930">MPTTSLFSPFRRINTGTASAAEVRALLSRHDTAPMSLRRFTGILHAGEWFELDEPAARAMAGLFLGRLRPGGLIVLPGRRPEQIRSVSSAL</sequence>
<dbReference type="AlphaFoldDB" id="A0AA44EGK3"/>
<name>A0AA44EGK3_9HYPH</name>
<proteinExistence type="predicted"/>
<keyword evidence="1" id="KW-0614">Plasmid</keyword>
<dbReference type="EMBL" id="JABRWM010000002">
    <property type="protein sequence ID" value="NRF17899.1"/>
    <property type="molecule type" value="Genomic_DNA"/>
</dbReference>
<protein>
    <submittedName>
        <fullName evidence="1">DUF1419 domain-containing protein</fullName>
    </submittedName>
</protein>
<evidence type="ECO:0000313" key="1">
    <source>
        <dbReference type="EMBL" id="NRF17899.1"/>
    </source>
</evidence>
<accession>A0AA44EGK3</accession>
<dbReference type="Proteomes" id="UP001155820">
    <property type="component" value="Unassembled WGS sequence"/>
</dbReference>
<geneLocation type="plasmid" evidence="1">
    <name>unnamed2</name>
</geneLocation>
<reference evidence="1" key="1">
    <citation type="submission" date="2019-07" db="EMBL/GenBank/DDBJ databases">
        <title>FDA dAtabase for Regulatory Grade micrObial Sequences (FDA-ARGOS): Supporting development and validation of Infectious Disease Dx tests.</title>
        <authorList>
            <person name="Bachman M."/>
            <person name="Young C."/>
            <person name="Tallon L."/>
            <person name="Sadzewicz L."/>
            <person name="Vavikolanu K."/>
            <person name="Mehta A."/>
            <person name="Aluvathingal J."/>
            <person name="Nadendla S."/>
            <person name="Nandy P."/>
            <person name="Geyer C."/>
            <person name="Yan Y."/>
            <person name="Sichtig H."/>
        </authorList>
    </citation>
    <scope>NUCLEOTIDE SEQUENCE</scope>
    <source>
        <strain evidence="1">FDAARGOS_618</strain>
        <plasmid evidence="1">unnamed2</plasmid>
    </source>
</reference>
<organism evidence="1 2">
    <name type="scientific">Agrobacterium pusense</name>
    <dbReference type="NCBI Taxonomy" id="648995"/>
    <lineage>
        <taxon>Bacteria</taxon>
        <taxon>Pseudomonadati</taxon>
        <taxon>Pseudomonadota</taxon>
        <taxon>Alphaproteobacteria</taxon>
        <taxon>Hyphomicrobiales</taxon>
        <taxon>Rhizobiaceae</taxon>
        <taxon>Rhizobium/Agrobacterium group</taxon>
        <taxon>Agrobacterium</taxon>
    </lineage>
</organism>
<keyword evidence="2" id="KW-1185">Reference proteome</keyword>